<dbReference type="InterPro" id="IPR018631">
    <property type="entry name" value="AAA-ATPase-like_dom"/>
</dbReference>
<sequence>MPTLEQLAFNKLLQNIPVGEQRFSVIRKLGLAYVDKTSYIYQLAQSRKPQLLTRPRRFGKSTLVSACEEAFLHGVEPYDGHESYFKGLELEQLWSYVPWNEGPFYVLHLDFWVMMQNCKSVADFEEMLNEQILSFAQNTHLELQNTGSAKQDAFAQLLQAVPDNSVVLLVDEYDSPLTTFFDTAHYAESEEAARVLRGFFSWVKVQSGKFRFVFITGISRLKDTSIFSAVNNITDISQDQDFGAICGITREELQRYFPENLRYATAQWLQQPVAQVTDQQVEQLLNELAAWYDGYCFSSDGTTHVFSLWSVLCFFSVRSVSFDTYWYNVSGLTQTLRKSLLKSSWAERLSLLAGDSVTVDKEDFLSATSLSSMQPEVLLFQTGYLTLKAPFASKVRLGVPNQEIKNALSRVFYRELLPTAADTLDDFSLNLRTSIETHDAAALQICCNMVLHSVDYEHYPLTQESAVTASLYLAISLALLVRVTVNKHESLGRPDVLFDWQDTTVVIELKYAQTRGTTQSLLRQAVKQIRDRKYGETFDRRPYLWRLAMVFCAEDREITKVQVVS</sequence>
<dbReference type="InterPro" id="IPR012547">
    <property type="entry name" value="PDDEXK_9"/>
</dbReference>
<dbReference type="AlphaFoldDB" id="A0A948TEY7"/>
<dbReference type="InterPro" id="IPR027417">
    <property type="entry name" value="P-loop_NTPase"/>
</dbReference>
<dbReference type="Pfam" id="PF08011">
    <property type="entry name" value="PDDEXK_9"/>
    <property type="match status" value="1"/>
</dbReference>
<dbReference type="PANTHER" id="PTHR34825:SF1">
    <property type="entry name" value="AAA-ATPASE-LIKE DOMAIN-CONTAINING PROTEIN"/>
    <property type="match status" value="1"/>
</dbReference>
<dbReference type="SUPFAM" id="SSF52540">
    <property type="entry name" value="P-loop containing nucleoside triphosphate hydrolases"/>
    <property type="match status" value="1"/>
</dbReference>
<keyword evidence="2" id="KW-0067">ATP-binding</keyword>
<proteinExistence type="predicted"/>
<dbReference type="Proteomes" id="UP000733611">
    <property type="component" value="Unassembled WGS sequence"/>
</dbReference>
<comment type="caution">
    <text evidence="2">The sequence shown here is derived from an EMBL/GenBank/DDBJ whole genome shotgun (WGS) entry which is preliminary data.</text>
</comment>
<reference evidence="2" key="1">
    <citation type="journal article" date="2021" name="PeerJ">
        <title>Extensive microbial diversity within the chicken gut microbiome revealed by metagenomics and culture.</title>
        <authorList>
            <person name="Gilroy R."/>
            <person name="Ravi A."/>
            <person name="Getino M."/>
            <person name="Pursley I."/>
            <person name="Horton D.L."/>
            <person name="Alikhan N.F."/>
            <person name="Baker D."/>
            <person name="Gharbi K."/>
            <person name="Hall N."/>
            <person name="Watson M."/>
            <person name="Adriaenssens E.M."/>
            <person name="Foster-Nyarko E."/>
            <person name="Jarju S."/>
            <person name="Secka A."/>
            <person name="Antonio M."/>
            <person name="Oren A."/>
            <person name="Chaudhuri R.R."/>
            <person name="La Ragione R."/>
            <person name="Hildebrand F."/>
            <person name="Pallen M.J."/>
        </authorList>
    </citation>
    <scope>NUCLEOTIDE SEQUENCE</scope>
    <source>
        <strain evidence="2">378</strain>
    </source>
</reference>
<accession>A0A948TEY7</accession>
<evidence type="ECO:0000313" key="3">
    <source>
        <dbReference type="Proteomes" id="UP000733611"/>
    </source>
</evidence>
<protein>
    <submittedName>
        <fullName evidence="2">ATP-binding protein</fullName>
    </submittedName>
</protein>
<dbReference type="Pfam" id="PF09820">
    <property type="entry name" value="AAA-ATPase_like"/>
    <property type="match status" value="1"/>
</dbReference>
<feature type="domain" description="AAA-ATPase-like" evidence="1">
    <location>
        <begin position="17"/>
        <end position="227"/>
    </location>
</feature>
<evidence type="ECO:0000313" key="2">
    <source>
        <dbReference type="EMBL" id="MBU3843654.1"/>
    </source>
</evidence>
<name>A0A948TEY7_9GAMM</name>
<dbReference type="EMBL" id="JAHLFE010000039">
    <property type="protein sequence ID" value="MBU3843654.1"/>
    <property type="molecule type" value="Genomic_DNA"/>
</dbReference>
<evidence type="ECO:0000259" key="1">
    <source>
        <dbReference type="Pfam" id="PF09820"/>
    </source>
</evidence>
<keyword evidence="2" id="KW-0547">Nucleotide-binding</keyword>
<dbReference type="GO" id="GO:0005524">
    <property type="term" value="F:ATP binding"/>
    <property type="evidence" value="ECO:0007669"/>
    <property type="project" value="UniProtKB-KW"/>
</dbReference>
<gene>
    <name evidence="2" type="ORF">H9847_02110</name>
</gene>
<reference evidence="2" key="2">
    <citation type="submission" date="2021-04" db="EMBL/GenBank/DDBJ databases">
        <authorList>
            <person name="Gilroy R."/>
        </authorList>
    </citation>
    <scope>NUCLEOTIDE SEQUENCE</scope>
    <source>
        <strain evidence="2">378</strain>
    </source>
</reference>
<organism evidence="2 3">
    <name type="scientific">Candidatus Anaerobiospirillum pullicola</name>
    <dbReference type="NCBI Taxonomy" id="2838451"/>
    <lineage>
        <taxon>Bacteria</taxon>
        <taxon>Pseudomonadati</taxon>
        <taxon>Pseudomonadota</taxon>
        <taxon>Gammaproteobacteria</taxon>
        <taxon>Aeromonadales</taxon>
        <taxon>Succinivibrionaceae</taxon>
        <taxon>Anaerobiospirillum</taxon>
    </lineage>
</organism>
<dbReference type="PANTHER" id="PTHR34825">
    <property type="entry name" value="CONSERVED PROTEIN, WITH A WEAK D-GALACTARATE DEHYDRATASE/ALTRONATE HYDROLASE DOMAIN"/>
    <property type="match status" value="1"/>
</dbReference>